<name>A0A2R8B3V2_9RHOB</name>
<dbReference type="OrthoDB" id="3295600at2"/>
<sequence>MRAARQLRLLLSAFAFAGLAGCEPVGLSSPPTAAAPRDIAPPEPIVVPPSAESIAARDYYARVEQNYLAQGLLRVDDGSEDAPFTARDLAENFLRIAFYEELAERDGELVSSGGESRLHRWQQPVRIEVVFGASIPTVQRSSDRAEIATYAQRLSRLTGLPIRLTGRRANHTVLILNTDERKTTEPQLRALVPGISAAAVRSVREMRPDIYCTVFGFTPGQSAAYTRAITVIRGELPERLRRLCIHEELAQSLGLIADYPRARPSIFNDNEEFALLTRQDELMLRMLYDPRLRPGMTLQEARPIVATIAAELMGGES</sequence>
<dbReference type="EMBL" id="OMOQ01000001">
    <property type="protein sequence ID" value="SPH17296.1"/>
    <property type="molecule type" value="Genomic_DNA"/>
</dbReference>
<organism evidence="2 3">
    <name type="scientific">Albidovulum aquaemixtae</name>
    <dbReference type="NCBI Taxonomy" id="1542388"/>
    <lineage>
        <taxon>Bacteria</taxon>
        <taxon>Pseudomonadati</taxon>
        <taxon>Pseudomonadota</taxon>
        <taxon>Alphaproteobacteria</taxon>
        <taxon>Rhodobacterales</taxon>
        <taxon>Paracoccaceae</taxon>
        <taxon>Albidovulum</taxon>
    </lineage>
</organism>
<dbReference type="InterPro" id="IPR021323">
    <property type="entry name" value="DUF2927"/>
</dbReference>
<feature type="chain" id="PRO_5015322900" description="DUF2927 domain-containing protein" evidence="1">
    <location>
        <begin position="18"/>
        <end position="317"/>
    </location>
</feature>
<accession>A0A2R8B3V2</accession>
<evidence type="ECO:0000256" key="1">
    <source>
        <dbReference type="SAM" id="SignalP"/>
    </source>
</evidence>
<dbReference type="Pfam" id="PF11150">
    <property type="entry name" value="DUF2927"/>
    <property type="match status" value="1"/>
</dbReference>
<feature type="signal peptide" evidence="1">
    <location>
        <begin position="1"/>
        <end position="17"/>
    </location>
</feature>
<reference evidence="2 3" key="1">
    <citation type="submission" date="2018-03" db="EMBL/GenBank/DDBJ databases">
        <authorList>
            <person name="Keele B.F."/>
        </authorList>
    </citation>
    <scope>NUCLEOTIDE SEQUENCE [LARGE SCALE GENOMIC DNA]</scope>
    <source>
        <strain evidence="2 3">CECT 8626</strain>
    </source>
</reference>
<protein>
    <recommendedName>
        <fullName evidence="4">DUF2927 domain-containing protein</fullName>
    </recommendedName>
</protein>
<keyword evidence="3" id="KW-1185">Reference proteome</keyword>
<evidence type="ECO:0000313" key="2">
    <source>
        <dbReference type="EMBL" id="SPH17296.1"/>
    </source>
</evidence>
<proteinExistence type="predicted"/>
<gene>
    <name evidence="2" type="ORF">DEA8626_00813</name>
</gene>
<dbReference type="Proteomes" id="UP000244924">
    <property type="component" value="Unassembled WGS sequence"/>
</dbReference>
<evidence type="ECO:0000313" key="3">
    <source>
        <dbReference type="Proteomes" id="UP000244924"/>
    </source>
</evidence>
<dbReference type="PROSITE" id="PS51257">
    <property type="entry name" value="PROKAR_LIPOPROTEIN"/>
    <property type="match status" value="1"/>
</dbReference>
<keyword evidence="1" id="KW-0732">Signal</keyword>
<dbReference type="AlphaFoldDB" id="A0A2R8B3V2"/>
<evidence type="ECO:0008006" key="4">
    <source>
        <dbReference type="Google" id="ProtNLM"/>
    </source>
</evidence>